<keyword evidence="6" id="KW-0255">Endonuclease</keyword>
<dbReference type="Pfam" id="PF01420">
    <property type="entry name" value="Methylase_S"/>
    <property type="match status" value="1"/>
</dbReference>
<dbReference type="Proteomes" id="UP001284094">
    <property type="component" value="Unassembled WGS sequence"/>
</dbReference>
<evidence type="ECO:0000256" key="4">
    <source>
        <dbReference type="SAM" id="Coils"/>
    </source>
</evidence>
<dbReference type="GO" id="GO:0016787">
    <property type="term" value="F:hydrolase activity"/>
    <property type="evidence" value="ECO:0007669"/>
    <property type="project" value="UniProtKB-KW"/>
</dbReference>
<keyword evidence="3" id="KW-0238">DNA-binding</keyword>
<proteinExistence type="inferred from homology"/>
<dbReference type="InterPro" id="IPR051212">
    <property type="entry name" value="Type-I_RE_S_subunit"/>
</dbReference>
<evidence type="ECO:0000313" key="7">
    <source>
        <dbReference type="Proteomes" id="UP001284094"/>
    </source>
</evidence>
<keyword evidence="6" id="KW-0540">Nuclease</keyword>
<evidence type="ECO:0000313" key="6">
    <source>
        <dbReference type="EMBL" id="MDY6551278.1"/>
    </source>
</evidence>
<dbReference type="InterPro" id="IPR044946">
    <property type="entry name" value="Restrct_endonuc_typeI_TRD_sf"/>
</dbReference>
<dbReference type="PANTHER" id="PTHR43140">
    <property type="entry name" value="TYPE-1 RESTRICTION ENZYME ECOKI SPECIFICITY PROTEIN"/>
    <property type="match status" value="1"/>
</dbReference>
<feature type="coiled-coil region" evidence="4">
    <location>
        <begin position="394"/>
        <end position="421"/>
    </location>
</feature>
<evidence type="ECO:0000256" key="1">
    <source>
        <dbReference type="ARBA" id="ARBA00010923"/>
    </source>
</evidence>
<dbReference type="RefSeq" id="WP_321104418.1">
    <property type="nucleotide sequence ID" value="NZ_JAXHPO010000059.1"/>
</dbReference>
<dbReference type="PANTHER" id="PTHR43140:SF1">
    <property type="entry name" value="TYPE I RESTRICTION ENZYME ECOKI SPECIFICITY SUBUNIT"/>
    <property type="match status" value="1"/>
</dbReference>
<evidence type="ECO:0000256" key="3">
    <source>
        <dbReference type="ARBA" id="ARBA00023125"/>
    </source>
</evidence>
<dbReference type="EC" id="3.1.21.-" evidence="6"/>
<keyword evidence="7" id="KW-1185">Reference proteome</keyword>
<comment type="caution">
    <text evidence="6">The sequence shown here is derived from an EMBL/GenBank/DDBJ whole genome shotgun (WGS) entry which is preliminary data.</text>
</comment>
<dbReference type="SUPFAM" id="SSF116734">
    <property type="entry name" value="DNA methylase specificity domain"/>
    <property type="match status" value="2"/>
</dbReference>
<comment type="similarity">
    <text evidence="1">Belongs to the type-I restriction system S methylase family.</text>
</comment>
<dbReference type="Gene3D" id="3.90.220.20">
    <property type="entry name" value="DNA methylase specificity domains"/>
    <property type="match status" value="2"/>
</dbReference>
<keyword evidence="2" id="KW-0680">Restriction system</keyword>
<keyword evidence="4" id="KW-0175">Coiled coil</keyword>
<dbReference type="EMBL" id="JAXHPO010000059">
    <property type="protein sequence ID" value="MDY6551278.1"/>
    <property type="molecule type" value="Genomic_DNA"/>
</dbReference>
<name>A0ABU5GM66_9GAMM</name>
<dbReference type="GO" id="GO:0004519">
    <property type="term" value="F:endonuclease activity"/>
    <property type="evidence" value="ECO:0007669"/>
    <property type="project" value="UniProtKB-KW"/>
</dbReference>
<dbReference type="InterPro" id="IPR000055">
    <property type="entry name" value="Restrct_endonuc_typeI_TRD"/>
</dbReference>
<feature type="domain" description="Type I restriction modification DNA specificity" evidence="5">
    <location>
        <begin position="301"/>
        <end position="409"/>
    </location>
</feature>
<dbReference type="Gene3D" id="1.10.287.1120">
    <property type="entry name" value="Bipartite methylase S protein"/>
    <property type="match status" value="1"/>
</dbReference>
<organism evidence="6 7">
    <name type="scientific">Acinetobacter faecalis</name>
    <dbReference type="NCBI Taxonomy" id="2665161"/>
    <lineage>
        <taxon>Bacteria</taxon>
        <taxon>Pseudomonadati</taxon>
        <taxon>Pseudomonadota</taxon>
        <taxon>Gammaproteobacteria</taxon>
        <taxon>Moraxellales</taxon>
        <taxon>Moraxellaceae</taxon>
        <taxon>Acinetobacter</taxon>
    </lineage>
</organism>
<keyword evidence="6" id="KW-0378">Hydrolase</keyword>
<reference evidence="6 7" key="1">
    <citation type="journal article" date="2024" name="Syst. Appl. Microbiol.">
        <title>Evidence for the occurrence of Acinetobacter faecalis in cattle feces and its emended description.</title>
        <authorList>
            <person name="Kyselkova M."/>
            <person name="Xanthopoulou K."/>
            <person name="Shestivska V."/>
            <person name="Spanelova P."/>
            <person name="Maixnerova M."/>
            <person name="Higgins P.G."/>
            <person name="Nemec A."/>
        </authorList>
    </citation>
    <scope>NUCLEOTIDE SEQUENCE [LARGE SCALE GENOMIC DNA]</scope>
    <source>
        <strain evidence="6 7">ANC 7225</strain>
    </source>
</reference>
<accession>A0ABU5GM66</accession>
<evidence type="ECO:0000259" key="5">
    <source>
        <dbReference type="Pfam" id="PF01420"/>
    </source>
</evidence>
<evidence type="ECO:0000256" key="2">
    <source>
        <dbReference type="ARBA" id="ARBA00022747"/>
    </source>
</evidence>
<protein>
    <submittedName>
        <fullName evidence="6">Restriction endonuclease subunit S</fullName>
        <ecNumber evidence="6">3.1.21.-</ecNumber>
    </submittedName>
</protein>
<sequence>MAKYQAYAEYKDSGVEWLGEIPSHWDFFDGKRIFANVRQQALQSDEQLAASQRFGVIPQKLMMQLNDSKVMLALKGTESFRHVEKNNFVISLRSFEGGIEHSNYIGCVSPAYTVLSNKKGISYNFYKYLFKSAPFIVALQSTTDSLRDGKSISYEQFGRIALPIFDIKEQIQIANFLDHETTQIDSLIEKQQLLIELLKEKRQAVISHAVTKGLNPNVPMKDSGVEWLGDVPKHWKISHLKYIASIYGRIGFRGYTVDDIVDEGEGALVLSPSNIIGDRFSLEKRTYLSWKKYYESPEIMVNNNDILLVKTGSTFGKSTIILKKNEPMTINPQMALIKGVSIDPRFLTYLFNSNFIKGCIEVSNTGSGMPTMTQENINNFIILIPTLGEDKLIADFLDREVDQIELIIKKAESAIQLMQERRTALISAVVTGKIDVRNWQNPNNNNKAKTEFSA</sequence>
<gene>
    <name evidence="6" type="ORF">SKM48_11045</name>
</gene>